<dbReference type="EMBL" id="LFOE01000015">
    <property type="protein sequence ID" value="OBY31524.1"/>
    <property type="molecule type" value="Genomic_DNA"/>
</dbReference>
<proteinExistence type="inferred from homology"/>
<dbReference type="PANTHER" id="PTHR12286">
    <property type="entry name" value="SACCHAROPINE DEHYDROGENASE-LIKE OXIDOREDUCTASE"/>
    <property type="match status" value="1"/>
</dbReference>
<comment type="similarity">
    <text evidence="1">Belongs to the saccharopine dehydrogenase family. Enoyl reductase subfamily.</text>
</comment>
<dbReference type="GO" id="GO:0009247">
    <property type="term" value="P:glycolipid biosynthetic process"/>
    <property type="evidence" value="ECO:0007669"/>
    <property type="project" value="TreeGrafter"/>
</dbReference>
<dbReference type="STRING" id="354243.BST28_10790"/>
<evidence type="ECO:0000313" key="3">
    <source>
        <dbReference type="EMBL" id="OBY31524.1"/>
    </source>
</evidence>
<evidence type="ECO:0000259" key="2">
    <source>
        <dbReference type="Pfam" id="PF03435"/>
    </source>
</evidence>
<dbReference type="FunFam" id="3.40.50.720:FF:000413">
    <property type="entry name" value="Trans-acting enoyl reductase"/>
    <property type="match status" value="1"/>
</dbReference>
<organism evidence="3 4">
    <name type="scientific">Mycolicibacter kumamotonensis</name>
    <dbReference type="NCBI Taxonomy" id="354243"/>
    <lineage>
        <taxon>Bacteria</taxon>
        <taxon>Bacillati</taxon>
        <taxon>Actinomycetota</taxon>
        <taxon>Actinomycetes</taxon>
        <taxon>Mycobacteriales</taxon>
        <taxon>Mycobacteriaceae</taxon>
        <taxon>Mycolicibacter</taxon>
    </lineage>
</organism>
<protein>
    <submittedName>
        <fullName evidence="3">Enoyl reductase</fullName>
    </submittedName>
</protein>
<sequence>MPDTPRELDIVLYGATGFAGKLTAEYLSRAGAAARIGLAGRSEERLRAVRDELGAAAQDWPIVVADAEDPATLEAMAARTRVVITTVGPYTRYGMPLVGACAAAGTDYVDLTGEATFVRESIDLYHKQAADNRARIVHACGFDAIPSDMSVYALYRTARDEGTGDLLGTDLVVRGFSGGVSGGTLASMVEVLSAVSSDPEARRQLFDTHTLSVDRSAEPRLGPEPDLTWRRGRDIAPELDGIWTAGFAMAPYNTRIVRRSNGLLDWAYGRRFRYAEHMSVGSSVAAPALSVIATALGKLTFGVGGHLFRLLPAALLERVLPKPGTGPSRSTRENGYYRLETYATTSTGARYRAVIAQQGDPGYQATAVLLAESALVLALDRDSLPDRYGVLTPAAAMGDALLTRLPAAGVTLEVSRLS</sequence>
<dbReference type="InterPro" id="IPR051276">
    <property type="entry name" value="Saccharopine_DH-like_oxidrdct"/>
</dbReference>
<dbReference type="RefSeq" id="WP_065288302.1">
    <property type="nucleotide sequence ID" value="NZ_LFOE01000015.1"/>
</dbReference>
<reference evidence="3 4" key="1">
    <citation type="submission" date="2015-06" db="EMBL/GenBank/DDBJ databases">
        <title>Genome sequence of Mycobacterium kumamotonense strain Roo.</title>
        <authorList>
            <person name="Greninger A.L."/>
            <person name="Cunningham G."/>
            <person name="Miller S."/>
        </authorList>
    </citation>
    <scope>NUCLEOTIDE SEQUENCE [LARGE SCALE GENOMIC DNA]</scope>
    <source>
        <strain evidence="3 4">Roo</strain>
    </source>
</reference>
<dbReference type="OrthoDB" id="4369409at2"/>
<dbReference type="Proteomes" id="UP000092668">
    <property type="component" value="Unassembled WGS sequence"/>
</dbReference>
<evidence type="ECO:0000313" key="4">
    <source>
        <dbReference type="Proteomes" id="UP000092668"/>
    </source>
</evidence>
<gene>
    <name evidence="3" type="ORF">ACT18_12085</name>
</gene>
<dbReference type="GO" id="GO:0005886">
    <property type="term" value="C:plasma membrane"/>
    <property type="evidence" value="ECO:0007669"/>
    <property type="project" value="TreeGrafter"/>
</dbReference>
<dbReference type="InterPro" id="IPR036291">
    <property type="entry name" value="NAD(P)-bd_dom_sf"/>
</dbReference>
<dbReference type="AlphaFoldDB" id="A0A1B8SFM2"/>
<dbReference type="PATRIC" id="fig|354243.3.peg.2502"/>
<keyword evidence="4" id="KW-1185">Reference proteome</keyword>
<dbReference type="InterPro" id="IPR005097">
    <property type="entry name" value="Sacchrp_dh_NADP-bd"/>
</dbReference>
<feature type="domain" description="Saccharopine dehydrogenase NADP binding" evidence="2">
    <location>
        <begin position="10"/>
        <end position="134"/>
    </location>
</feature>
<name>A0A1B8SFM2_9MYCO</name>
<dbReference type="Pfam" id="PF03435">
    <property type="entry name" value="Sacchrp_dh_NADP"/>
    <property type="match status" value="1"/>
</dbReference>
<comment type="caution">
    <text evidence="3">The sequence shown here is derived from an EMBL/GenBank/DDBJ whole genome shotgun (WGS) entry which is preliminary data.</text>
</comment>
<dbReference type="PANTHER" id="PTHR12286:SF5">
    <property type="entry name" value="SACCHAROPINE DEHYDROGENASE-LIKE OXIDOREDUCTASE"/>
    <property type="match status" value="1"/>
</dbReference>
<accession>A0A1B8SFM2</accession>
<evidence type="ECO:0000256" key="1">
    <source>
        <dbReference type="ARBA" id="ARBA00010591"/>
    </source>
</evidence>
<dbReference type="Gene3D" id="3.40.50.720">
    <property type="entry name" value="NAD(P)-binding Rossmann-like Domain"/>
    <property type="match status" value="1"/>
</dbReference>
<dbReference type="SUPFAM" id="SSF51735">
    <property type="entry name" value="NAD(P)-binding Rossmann-fold domains"/>
    <property type="match status" value="1"/>
</dbReference>